<dbReference type="EMBL" id="LR796341">
    <property type="protein sequence ID" value="CAB4138072.1"/>
    <property type="molecule type" value="Genomic_DNA"/>
</dbReference>
<evidence type="ECO:0000256" key="1">
    <source>
        <dbReference type="SAM" id="MobiDB-lite"/>
    </source>
</evidence>
<evidence type="ECO:0000313" key="2">
    <source>
        <dbReference type="EMBL" id="CAB4138072.1"/>
    </source>
</evidence>
<protein>
    <submittedName>
        <fullName evidence="2">Uncharacterized protein</fullName>
    </submittedName>
</protein>
<sequence length="433" mass="48438">MPRLSLYRPNRTNDYKFLDRTISEMYTVGGLDIYVHKYLGPKTGDVGDNDATIPVYDEQNPLFIEDLLLGENRDRAYDPDVYVMRGVYRTQDIDFDLTQFGLFLNNDTLFITFHFNNMIDTFGRKLMSGDVLEIPNLKDYYPLNATGIYKAVPRYYVIQDAAYASEGFSQTWLPHLWRVKATPMVNAQEYQDIINQPAGPDNIWDPGNFYPGGTIVNNGDNWYISTKPVPPDTDITDTEYWQPTTPPTQGQQTSTRPRDLEINDAIITQAYDELPLSGYDTVKFYILPTTEDGQPAATGVTADNTYNTVDGTQGAEGTSPRADGYTLGYLTGDGIAPNGLPVTPGTSFPPNPVAGDYALRLDYFPNRLFRFNGGAWVKIEEKVRTDLDYSENAQTLRASFVNNTGNVSTTDRGSIPSRQSLSEILKPRADNGG</sequence>
<feature type="compositionally biased region" description="Polar residues" evidence="1">
    <location>
        <begin position="301"/>
        <end position="311"/>
    </location>
</feature>
<reference evidence="2" key="1">
    <citation type="submission" date="2020-04" db="EMBL/GenBank/DDBJ databases">
        <authorList>
            <person name="Chiriac C."/>
            <person name="Salcher M."/>
            <person name="Ghai R."/>
            <person name="Kavagutti S V."/>
        </authorList>
    </citation>
    <scope>NUCLEOTIDE SEQUENCE</scope>
</reference>
<feature type="region of interest" description="Disordered" evidence="1">
    <location>
        <begin position="296"/>
        <end position="322"/>
    </location>
</feature>
<organism evidence="2">
    <name type="scientific">uncultured Caudovirales phage</name>
    <dbReference type="NCBI Taxonomy" id="2100421"/>
    <lineage>
        <taxon>Viruses</taxon>
        <taxon>Duplodnaviria</taxon>
        <taxon>Heunggongvirae</taxon>
        <taxon>Uroviricota</taxon>
        <taxon>Caudoviricetes</taxon>
        <taxon>Peduoviridae</taxon>
        <taxon>Maltschvirus</taxon>
        <taxon>Maltschvirus maltsch</taxon>
    </lineage>
</organism>
<proteinExistence type="predicted"/>
<gene>
    <name evidence="2" type="ORF">UFOVP328_265</name>
</gene>
<name>A0A6J5LW67_9CAUD</name>
<accession>A0A6J5LW67</accession>